<evidence type="ECO:0000256" key="10">
    <source>
        <dbReference type="RuleBase" id="RU363063"/>
    </source>
</evidence>
<keyword evidence="3 10" id="KW-0328">Glycosyltransferase</keyword>
<dbReference type="OrthoDB" id="5512589at2759"/>
<evidence type="ECO:0000256" key="8">
    <source>
        <dbReference type="ARBA" id="ARBA00023034"/>
    </source>
</evidence>
<dbReference type="EMBL" id="OC863488">
    <property type="protein sequence ID" value="CAD7631035.1"/>
    <property type="molecule type" value="Genomic_DNA"/>
</dbReference>
<dbReference type="GO" id="GO:0016758">
    <property type="term" value="F:hexosyltransferase activity"/>
    <property type="evidence" value="ECO:0007669"/>
    <property type="project" value="InterPro"/>
</dbReference>
<evidence type="ECO:0000313" key="12">
    <source>
        <dbReference type="Proteomes" id="UP000759131"/>
    </source>
</evidence>
<dbReference type="Proteomes" id="UP000759131">
    <property type="component" value="Unassembled WGS sequence"/>
</dbReference>
<evidence type="ECO:0000256" key="6">
    <source>
        <dbReference type="ARBA" id="ARBA00022968"/>
    </source>
</evidence>
<dbReference type="GO" id="GO:0006493">
    <property type="term" value="P:protein O-linked glycosylation"/>
    <property type="evidence" value="ECO:0007669"/>
    <property type="project" value="TreeGrafter"/>
</dbReference>
<dbReference type="EC" id="2.4.1.-" evidence="10"/>
<gene>
    <name evidence="11" type="ORF">OSB1V03_LOCUS11446</name>
</gene>
<evidence type="ECO:0000313" key="11">
    <source>
        <dbReference type="EMBL" id="CAD7631035.1"/>
    </source>
</evidence>
<sequence length="242" mass="27495">KNFLKKLVHNYEKQTVKSESFEATKVAVKWSVDSYGTVTHNGNYTNGSNHSISFAISNEKLCQNILPANGVRVIIFVESMAMNVERRDTVRETWAHQTLQHSLGFRVVFVLGLHSKAQRAYIQISFAQMPGYYFPPYCSGFGYGFRASVAERLYSIALTIPYFHFEDVFITGFCRQKANISVEDTKHLTLRPVLRPSDGLCAAFSDQRINGNEMSSKEIRQLWSKPPNSTQRLLCPKIIKNG</sequence>
<evidence type="ECO:0000256" key="9">
    <source>
        <dbReference type="ARBA" id="ARBA00023136"/>
    </source>
</evidence>
<evidence type="ECO:0000256" key="4">
    <source>
        <dbReference type="ARBA" id="ARBA00022679"/>
    </source>
</evidence>
<dbReference type="GO" id="GO:0000139">
    <property type="term" value="C:Golgi membrane"/>
    <property type="evidence" value="ECO:0007669"/>
    <property type="project" value="UniProtKB-SubCell"/>
</dbReference>
<dbReference type="InterPro" id="IPR002659">
    <property type="entry name" value="Glyco_trans_31"/>
</dbReference>
<name>A0A7R9KXR5_9ACAR</name>
<keyword evidence="12" id="KW-1185">Reference proteome</keyword>
<accession>A0A7R9KXR5</accession>
<evidence type="ECO:0000256" key="7">
    <source>
        <dbReference type="ARBA" id="ARBA00022989"/>
    </source>
</evidence>
<protein>
    <recommendedName>
        <fullName evidence="10">Hexosyltransferase</fullName>
        <ecNumber evidence="10">2.4.1.-</ecNumber>
    </recommendedName>
</protein>
<keyword evidence="6" id="KW-0735">Signal-anchor</keyword>
<evidence type="ECO:0000256" key="5">
    <source>
        <dbReference type="ARBA" id="ARBA00022692"/>
    </source>
</evidence>
<comment type="subcellular location">
    <subcellularLocation>
        <location evidence="1 10">Golgi apparatus membrane</location>
        <topology evidence="1 10">Single-pass type II membrane protein</topology>
    </subcellularLocation>
</comment>
<dbReference type="PANTHER" id="PTHR11214:SF314">
    <property type="entry name" value="HEXOSYLTRANSFERASE"/>
    <property type="match status" value="1"/>
</dbReference>
<keyword evidence="7" id="KW-1133">Transmembrane helix</keyword>
<dbReference type="AlphaFoldDB" id="A0A7R9KXR5"/>
<keyword evidence="9" id="KW-0472">Membrane</keyword>
<dbReference type="EMBL" id="CAJPIZ010008913">
    <property type="protein sequence ID" value="CAG2111465.1"/>
    <property type="molecule type" value="Genomic_DNA"/>
</dbReference>
<feature type="non-terminal residue" evidence="11">
    <location>
        <position position="1"/>
    </location>
</feature>
<proteinExistence type="inferred from homology"/>
<organism evidence="11">
    <name type="scientific">Medioppia subpectinata</name>
    <dbReference type="NCBI Taxonomy" id="1979941"/>
    <lineage>
        <taxon>Eukaryota</taxon>
        <taxon>Metazoa</taxon>
        <taxon>Ecdysozoa</taxon>
        <taxon>Arthropoda</taxon>
        <taxon>Chelicerata</taxon>
        <taxon>Arachnida</taxon>
        <taxon>Acari</taxon>
        <taxon>Acariformes</taxon>
        <taxon>Sarcoptiformes</taxon>
        <taxon>Oribatida</taxon>
        <taxon>Brachypylina</taxon>
        <taxon>Oppioidea</taxon>
        <taxon>Oppiidae</taxon>
        <taxon>Medioppia</taxon>
    </lineage>
</organism>
<evidence type="ECO:0000256" key="3">
    <source>
        <dbReference type="ARBA" id="ARBA00022676"/>
    </source>
</evidence>
<evidence type="ECO:0000256" key="2">
    <source>
        <dbReference type="ARBA" id="ARBA00008661"/>
    </source>
</evidence>
<comment type="similarity">
    <text evidence="2 10">Belongs to the glycosyltransferase 31 family.</text>
</comment>
<reference evidence="11" key="1">
    <citation type="submission" date="2020-11" db="EMBL/GenBank/DDBJ databases">
        <authorList>
            <person name="Tran Van P."/>
        </authorList>
    </citation>
    <scope>NUCLEOTIDE SEQUENCE</scope>
</reference>
<keyword evidence="8 10" id="KW-0333">Golgi apparatus</keyword>
<evidence type="ECO:0000256" key="1">
    <source>
        <dbReference type="ARBA" id="ARBA00004323"/>
    </source>
</evidence>
<keyword evidence="4" id="KW-0808">Transferase</keyword>
<keyword evidence="5" id="KW-0812">Transmembrane</keyword>
<dbReference type="Pfam" id="PF01762">
    <property type="entry name" value="Galactosyl_T"/>
    <property type="match status" value="1"/>
</dbReference>
<dbReference type="PANTHER" id="PTHR11214">
    <property type="entry name" value="BETA-1,3-N-ACETYLGLUCOSAMINYLTRANSFERASE"/>
    <property type="match status" value="1"/>
</dbReference>